<gene>
    <name evidence="1" type="ORF">SJS82_21855</name>
</gene>
<comment type="caution">
    <text evidence="1">The sequence shown here is derived from an EMBL/GenBank/DDBJ whole genome shotgun (WGS) entry which is preliminary data.</text>
</comment>
<organism evidence="1 2">
    <name type="scientific">Aeromonas media</name>
    <dbReference type="NCBI Taxonomy" id="651"/>
    <lineage>
        <taxon>Bacteria</taxon>
        <taxon>Pseudomonadati</taxon>
        <taxon>Pseudomonadota</taxon>
        <taxon>Gammaproteobacteria</taxon>
        <taxon>Aeromonadales</taxon>
        <taxon>Aeromonadaceae</taxon>
        <taxon>Aeromonas</taxon>
    </lineage>
</organism>
<sequence length="75" mass="8160">KGTYKIDEVEHGGAPDVLTIRGKSADLRGGMNKLREQSWHQTTVSGIVSQVAARYQLTPCVGDSLKGLLIDHIDQ</sequence>
<proteinExistence type="predicted"/>
<dbReference type="EMBL" id="JAWZXF010000070">
    <property type="protein sequence ID" value="MDX7924547.1"/>
    <property type="molecule type" value="Genomic_DNA"/>
</dbReference>
<evidence type="ECO:0000313" key="2">
    <source>
        <dbReference type="Proteomes" id="UP001285835"/>
    </source>
</evidence>
<name>A0AAP6GFI7_AERME</name>
<feature type="non-terminal residue" evidence="1">
    <location>
        <position position="1"/>
    </location>
</feature>
<evidence type="ECO:0000313" key="1">
    <source>
        <dbReference type="EMBL" id="MDX7924547.1"/>
    </source>
</evidence>
<dbReference type="AlphaFoldDB" id="A0AAP6GFI7"/>
<protein>
    <submittedName>
        <fullName evidence="1">Phage late control D family protein</fullName>
    </submittedName>
</protein>
<feature type="non-terminal residue" evidence="1">
    <location>
        <position position="75"/>
    </location>
</feature>
<dbReference type="Proteomes" id="UP001285835">
    <property type="component" value="Unassembled WGS sequence"/>
</dbReference>
<accession>A0AAP6GFI7</accession>
<dbReference type="SUPFAM" id="SSF69279">
    <property type="entry name" value="Phage tail proteins"/>
    <property type="match status" value="1"/>
</dbReference>
<reference evidence="1" key="1">
    <citation type="submission" date="2023-11" db="EMBL/GenBank/DDBJ databases">
        <title>WGS of Aeromonas in Northern Israel.</title>
        <authorList>
            <person name="Hershko Y."/>
        </authorList>
    </citation>
    <scope>NUCLEOTIDE SEQUENCE</scope>
    <source>
        <strain evidence="1">02297</strain>
    </source>
</reference>